<feature type="compositionally biased region" description="Low complexity" evidence="1">
    <location>
        <begin position="22"/>
        <end position="53"/>
    </location>
</feature>
<dbReference type="EMBL" id="AK367224">
    <property type="protein sequence ID" value="BAJ98427.1"/>
    <property type="molecule type" value="mRNA"/>
</dbReference>
<sequence length="121" mass="12806">RRSCTATAACSASTRSWRRPRCGSTSTRTTPTSTASSAGARSATPPRHTMTKPPSTPQPPTPARRRRSEAGHRLAGRSNRSAREGTYVDGCNATQRSACGGGKRPPSHACMHAPRYSLIGT</sequence>
<reference evidence="2" key="1">
    <citation type="journal article" date="2011" name="Plant Physiol.">
        <title>Comprehensive sequence analysis of 24,783 barley full-length cDNAs derived from 12 clone libraries.</title>
        <authorList>
            <person name="Matsumoto T."/>
            <person name="Tanaka T."/>
            <person name="Sakai H."/>
            <person name="Amano N."/>
            <person name="Kanamori H."/>
            <person name="Kurita K."/>
            <person name="Kikuta A."/>
            <person name="Kamiya K."/>
            <person name="Yamamoto M."/>
            <person name="Ikawa H."/>
            <person name="Fujii N."/>
            <person name="Hori K."/>
            <person name="Itoh T."/>
            <person name="Sato K."/>
        </authorList>
    </citation>
    <scope>NUCLEOTIDE SEQUENCE</scope>
    <source>
        <tissue evidence="2">Shoot and root</tissue>
    </source>
</reference>
<proteinExistence type="evidence at transcript level"/>
<evidence type="ECO:0000313" key="2">
    <source>
        <dbReference type="EMBL" id="BAJ98427.1"/>
    </source>
</evidence>
<protein>
    <submittedName>
        <fullName evidence="2">Predicted protein</fullName>
    </submittedName>
</protein>
<evidence type="ECO:0000256" key="1">
    <source>
        <dbReference type="SAM" id="MobiDB-lite"/>
    </source>
</evidence>
<dbReference type="AlphaFoldDB" id="F2DTK6"/>
<accession>F2DTK6</accession>
<organism evidence="2">
    <name type="scientific">Hordeum vulgare subsp. vulgare</name>
    <name type="common">Domesticated barley</name>
    <dbReference type="NCBI Taxonomy" id="112509"/>
    <lineage>
        <taxon>Eukaryota</taxon>
        <taxon>Viridiplantae</taxon>
        <taxon>Streptophyta</taxon>
        <taxon>Embryophyta</taxon>
        <taxon>Tracheophyta</taxon>
        <taxon>Spermatophyta</taxon>
        <taxon>Magnoliopsida</taxon>
        <taxon>Liliopsida</taxon>
        <taxon>Poales</taxon>
        <taxon>Poaceae</taxon>
        <taxon>BOP clade</taxon>
        <taxon>Pooideae</taxon>
        <taxon>Triticodae</taxon>
        <taxon>Triticeae</taxon>
        <taxon>Hordeinae</taxon>
        <taxon>Hordeum</taxon>
    </lineage>
</organism>
<name>F2DTK6_HORVV</name>
<feature type="non-terminal residue" evidence="2">
    <location>
        <position position="1"/>
    </location>
</feature>
<feature type="region of interest" description="Disordered" evidence="1">
    <location>
        <begin position="1"/>
        <end position="121"/>
    </location>
</feature>
<feature type="compositionally biased region" description="Low complexity" evidence="1">
    <location>
        <begin position="1"/>
        <end position="15"/>
    </location>
</feature>